<sequence length="69" mass="7926">MTESEGTMMLPQQIVLIPQLERTVRLFTSHCGHQDFEQFCDDLSASWAQLTDLNESQKANFLCFTLAKM</sequence>
<dbReference type="AlphaFoldDB" id="A0AAE1B2N1"/>
<reference evidence="1" key="1">
    <citation type="journal article" date="2023" name="G3 (Bethesda)">
        <title>A reference genome for the long-term kleptoplast-retaining sea slug Elysia crispata morphotype clarki.</title>
        <authorList>
            <person name="Eastman K.E."/>
            <person name="Pendleton A.L."/>
            <person name="Shaikh M.A."/>
            <person name="Suttiyut T."/>
            <person name="Ogas R."/>
            <person name="Tomko P."/>
            <person name="Gavelis G."/>
            <person name="Widhalm J.R."/>
            <person name="Wisecaver J.H."/>
        </authorList>
    </citation>
    <scope>NUCLEOTIDE SEQUENCE</scope>
    <source>
        <strain evidence="1">ECLA1</strain>
    </source>
</reference>
<evidence type="ECO:0000313" key="1">
    <source>
        <dbReference type="EMBL" id="KAK3798533.1"/>
    </source>
</evidence>
<dbReference type="EMBL" id="JAWDGP010000666">
    <property type="protein sequence ID" value="KAK3798533.1"/>
    <property type="molecule type" value="Genomic_DNA"/>
</dbReference>
<name>A0AAE1B2N1_9GAST</name>
<gene>
    <name evidence="1" type="ORF">RRG08_001295</name>
</gene>
<organism evidence="1 2">
    <name type="scientific">Elysia crispata</name>
    <name type="common">lettuce slug</name>
    <dbReference type="NCBI Taxonomy" id="231223"/>
    <lineage>
        <taxon>Eukaryota</taxon>
        <taxon>Metazoa</taxon>
        <taxon>Spiralia</taxon>
        <taxon>Lophotrochozoa</taxon>
        <taxon>Mollusca</taxon>
        <taxon>Gastropoda</taxon>
        <taxon>Heterobranchia</taxon>
        <taxon>Euthyneura</taxon>
        <taxon>Panpulmonata</taxon>
        <taxon>Sacoglossa</taxon>
        <taxon>Placobranchoidea</taxon>
        <taxon>Plakobranchidae</taxon>
        <taxon>Elysia</taxon>
    </lineage>
</organism>
<evidence type="ECO:0000313" key="2">
    <source>
        <dbReference type="Proteomes" id="UP001283361"/>
    </source>
</evidence>
<protein>
    <submittedName>
        <fullName evidence="1">Uncharacterized protein</fullName>
    </submittedName>
</protein>
<proteinExistence type="predicted"/>
<dbReference type="Proteomes" id="UP001283361">
    <property type="component" value="Unassembled WGS sequence"/>
</dbReference>
<keyword evidence="2" id="KW-1185">Reference proteome</keyword>
<accession>A0AAE1B2N1</accession>
<comment type="caution">
    <text evidence="1">The sequence shown here is derived from an EMBL/GenBank/DDBJ whole genome shotgun (WGS) entry which is preliminary data.</text>
</comment>